<dbReference type="GO" id="GO:0019632">
    <property type="term" value="P:shikimate metabolic process"/>
    <property type="evidence" value="ECO:0007669"/>
    <property type="project" value="TreeGrafter"/>
</dbReference>
<dbReference type="Gene3D" id="3.40.50.10860">
    <property type="entry name" value="Leucine Dehydrogenase, chain A, domain 1"/>
    <property type="match status" value="1"/>
</dbReference>
<protein>
    <recommendedName>
        <fullName evidence="4">Shikimate dehydrogenase (NADP(+))</fullName>
        <shortName evidence="4">SDH</shortName>
        <ecNumber evidence="4">1.1.1.25</ecNumber>
    </recommendedName>
</protein>
<dbReference type="EMBL" id="FMJC01000002">
    <property type="protein sequence ID" value="SCM72125.1"/>
    <property type="molecule type" value="Genomic_DNA"/>
</dbReference>
<dbReference type="Pfam" id="PF08501">
    <property type="entry name" value="Shikimate_dh_N"/>
    <property type="match status" value="1"/>
</dbReference>
<dbReference type="Gene3D" id="3.40.50.720">
    <property type="entry name" value="NAD(P)-binding Rossmann-like Domain"/>
    <property type="match status" value="1"/>
</dbReference>
<feature type="binding site" evidence="4">
    <location>
        <position position="327"/>
    </location>
    <ligand>
        <name>shikimate</name>
        <dbReference type="ChEBI" id="CHEBI:36208"/>
    </ligand>
</feature>
<evidence type="ECO:0000256" key="3">
    <source>
        <dbReference type="ARBA" id="ARBA00023141"/>
    </source>
</evidence>
<dbReference type="GO" id="GO:0004764">
    <property type="term" value="F:shikimate 3-dehydrogenase (NADP+) activity"/>
    <property type="evidence" value="ECO:0007669"/>
    <property type="project" value="UniProtKB-UniRule"/>
</dbReference>
<dbReference type="SUPFAM" id="SSF51735">
    <property type="entry name" value="NAD(P)-binding Rossmann-fold domains"/>
    <property type="match status" value="1"/>
</dbReference>
<feature type="domain" description="Shikimate dehydrogenase substrate binding N-terminal" evidence="5">
    <location>
        <begin position="80"/>
        <end position="162"/>
    </location>
</feature>
<dbReference type="InterPro" id="IPR036291">
    <property type="entry name" value="NAD(P)-bd_dom_sf"/>
</dbReference>
<dbReference type="InterPro" id="IPR013708">
    <property type="entry name" value="Shikimate_DH-bd_N"/>
</dbReference>
<sequence length="355" mass="37971">MALRVVAGLNIIPGYATGYIAVSTLFRRRPCPPSGCEAARQQHGEAEAMNASIPSDIPASGRKNLPPEAQSAAETVLYGVTGWPLAQSLSPLLHNTGFTTLGLRALYLRWEIPPQRLPAFVDSVRTLRIGGCSVTIPHKVALLPLLDAASPLARQVGAVNTLYWQGDRLCGENTDVAGFMAPLAQENLHNANVLLLGAGGAARAAAAGLTSLAGERRPGTVFICTPSDASHLPLAEEFGLTPLPWAQRHEVPARLVVNTTPLGMRGKAENETPYLFELADKKSEKDAATTTALAYDIVYNPLQTLFLSDAARHGRRCISGMDMFFGQGDAQFRLWTGQCLPQESRRALEAALAAN</sequence>
<keyword evidence="4" id="KW-0521">NADP</keyword>
<dbReference type="InterPro" id="IPR022893">
    <property type="entry name" value="Shikimate_DH_fam"/>
</dbReference>
<dbReference type="SUPFAM" id="SSF53223">
    <property type="entry name" value="Aminoacid dehydrogenase-like, N-terminal domain"/>
    <property type="match status" value="1"/>
</dbReference>
<comment type="catalytic activity">
    <reaction evidence="4">
        <text>shikimate + NADP(+) = 3-dehydroshikimate + NADPH + H(+)</text>
        <dbReference type="Rhea" id="RHEA:17737"/>
        <dbReference type="ChEBI" id="CHEBI:15378"/>
        <dbReference type="ChEBI" id="CHEBI:16630"/>
        <dbReference type="ChEBI" id="CHEBI:36208"/>
        <dbReference type="ChEBI" id="CHEBI:57783"/>
        <dbReference type="ChEBI" id="CHEBI:58349"/>
        <dbReference type="EC" id="1.1.1.25"/>
    </reaction>
</comment>
<dbReference type="UniPathway" id="UPA00053">
    <property type="reaction ID" value="UER00087"/>
</dbReference>
<comment type="subunit">
    <text evidence="4">Homodimer.</text>
</comment>
<comment type="caution">
    <text evidence="4">Lacks conserved residue(s) required for the propagation of feature annotation.</text>
</comment>
<dbReference type="GO" id="GO:0005829">
    <property type="term" value="C:cytosol"/>
    <property type="evidence" value="ECO:0007669"/>
    <property type="project" value="TreeGrafter"/>
</dbReference>
<organism evidence="6">
    <name type="scientific">uncultured Desulfovibrio sp</name>
    <dbReference type="NCBI Taxonomy" id="167968"/>
    <lineage>
        <taxon>Bacteria</taxon>
        <taxon>Pseudomonadati</taxon>
        <taxon>Thermodesulfobacteriota</taxon>
        <taxon>Desulfovibrionia</taxon>
        <taxon>Desulfovibrionales</taxon>
        <taxon>Desulfovibrionaceae</taxon>
        <taxon>Desulfovibrio</taxon>
        <taxon>environmental samples</taxon>
    </lineage>
</organism>
<dbReference type="GO" id="GO:0050661">
    <property type="term" value="F:NADP binding"/>
    <property type="evidence" value="ECO:0007669"/>
    <property type="project" value="TreeGrafter"/>
</dbReference>
<dbReference type="HAMAP" id="MF_00222">
    <property type="entry name" value="Shikimate_DH_AroE"/>
    <property type="match status" value="1"/>
</dbReference>
<evidence type="ECO:0000259" key="5">
    <source>
        <dbReference type="Pfam" id="PF08501"/>
    </source>
</evidence>
<dbReference type="AlphaFoldDB" id="A0A212L3M1"/>
<accession>A0A212L3M1</accession>
<evidence type="ECO:0000256" key="4">
    <source>
        <dbReference type="HAMAP-Rule" id="MF_00222"/>
    </source>
</evidence>
<keyword evidence="4" id="KW-0028">Amino-acid biosynthesis</keyword>
<dbReference type="RefSeq" id="WP_232088272.1">
    <property type="nucleotide sequence ID" value="NZ_LT608333.1"/>
</dbReference>
<dbReference type="EC" id="1.1.1.25" evidence="4"/>
<dbReference type="PANTHER" id="PTHR21089:SF1">
    <property type="entry name" value="BIFUNCTIONAL 3-DEHYDROQUINATE DEHYDRATASE_SHIKIMATE DEHYDROGENASE, CHLOROPLASTIC"/>
    <property type="match status" value="1"/>
</dbReference>
<dbReference type="GO" id="GO:0009423">
    <property type="term" value="P:chorismate biosynthetic process"/>
    <property type="evidence" value="ECO:0007669"/>
    <property type="project" value="UniProtKB-UniRule"/>
</dbReference>
<feature type="binding site" evidence="4">
    <location>
        <position position="297"/>
    </location>
    <ligand>
        <name>NADP(+)</name>
        <dbReference type="ChEBI" id="CHEBI:58349"/>
    </ligand>
</feature>
<feature type="binding site" evidence="4">
    <location>
        <begin position="197"/>
        <end position="201"/>
    </location>
    <ligand>
        <name>NADP(+)</name>
        <dbReference type="ChEBI" id="CHEBI:58349"/>
    </ligand>
</feature>
<feature type="active site" description="Proton acceptor" evidence="4">
    <location>
        <position position="139"/>
    </location>
</feature>
<proteinExistence type="inferred from homology"/>
<feature type="binding site" evidence="4">
    <location>
        <position position="175"/>
    </location>
    <ligand>
        <name>shikimate</name>
        <dbReference type="ChEBI" id="CHEBI:36208"/>
    </ligand>
</feature>
<feature type="binding site" evidence="4">
    <location>
        <position position="320"/>
    </location>
    <ligand>
        <name>NADP(+)</name>
        <dbReference type="ChEBI" id="CHEBI:58349"/>
    </ligand>
</feature>
<reference evidence="6" key="1">
    <citation type="submission" date="2016-08" db="EMBL/GenBank/DDBJ databases">
        <authorList>
            <person name="Seilhamer J.J."/>
        </authorList>
    </citation>
    <scope>NUCLEOTIDE SEQUENCE</scope>
    <source>
        <strain evidence="6">86-1</strain>
    </source>
</reference>
<feature type="binding site" evidence="4">
    <location>
        <begin position="88"/>
        <end position="90"/>
    </location>
    <ligand>
        <name>shikimate</name>
        <dbReference type="ChEBI" id="CHEBI:36208"/>
    </ligand>
</feature>
<comment type="similarity">
    <text evidence="4">Belongs to the shikimate dehydrogenase family.</text>
</comment>
<evidence type="ECO:0000256" key="1">
    <source>
        <dbReference type="ARBA" id="ARBA00004871"/>
    </source>
</evidence>
<comment type="pathway">
    <text evidence="1 4">Metabolic intermediate biosynthesis; chorismate biosynthesis; chorismate from D-erythrose 4-phosphate and phosphoenolpyruvate: step 4/7.</text>
</comment>
<keyword evidence="3 4" id="KW-0057">Aromatic amino acid biosynthesis</keyword>
<keyword evidence="2 4" id="KW-0560">Oxidoreductase</keyword>
<comment type="function">
    <text evidence="4">Involved in the biosynthesis of the chorismate, which leads to the biosynthesis of aromatic amino acids. Catalyzes the reversible NADPH linked reduction of 3-dehydroshikimate (DHSA) to yield shikimate (SA).</text>
</comment>
<feature type="binding site" evidence="4">
    <location>
        <position position="160"/>
    </location>
    <ligand>
        <name>shikimate</name>
        <dbReference type="ChEBI" id="CHEBI:36208"/>
    </ligand>
</feature>
<dbReference type="GO" id="GO:0009073">
    <property type="term" value="P:aromatic amino acid family biosynthetic process"/>
    <property type="evidence" value="ECO:0007669"/>
    <property type="project" value="UniProtKB-KW"/>
</dbReference>
<evidence type="ECO:0000313" key="6">
    <source>
        <dbReference type="EMBL" id="SCM72125.1"/>
    </source>
</evidence>
<feature type="binding site" evidence="4">
    <location>
        <position position="299"/>
    </location>
    <ligand>
        <name>shikimate</name>
        <dbReference type="ChEBI" id="CHEBI:36208"/>
    </ligand>
</feature>
<dbReference type="InterPro" id="IPR046346">
    <property type="entry name" value="Aminoacid_DH-like_N_sf"/>
</dbReference>
<name>A0A212L3M1_9BACT</name>
<gene>
    <name evidence="4 6" type="primary">aroE</name>
    <name evidence="6" type="ORF">KL86DES1_20411</name>
</gene>
<feature type="binding site" evidence="4">
    <location>
        <position position="135"/>
    </location>
    <ligand>
        <name>shikimate</name>
        <dbReference type="ChEBI" id="CHEBI:36208"/>
    </ligand>
</feature>
<dbReference type="GO" id="GO:0008652">
    <property type="term" value="P:amino acid biosynthetic process"/>
    <property type="evidence" value="ECO:0007669"/>
    <property type="project" value="UniProtKB-KW"/>
</dbReference>
<dbReference type="PANTHER" id="PTHR21089">
    <property type="entry name" value="SHIKIMATE DEHYDROGENASE"/>
    <property type="match status" value="1"/>
</dbReference>
<evidence type="ECO:0000256" key="2">
    <source>
        <dbReference type="ARBA" id="ARBA00023002"/>
    </source>
</evidence>